<keyword evidence="2" id="KW-0813">Transport</keyword>
<protein>
    <submittedName>
        <fullName evidence="7">ABC transporter substrate-binding protein</fullName>
    </submittedName>
</protein>
<comment type="similarity">
    <text evidence="1">Belongs to the bacterial solute-binding protein 5 family.</text>
</comment>
<feature type="signal peptide" evidence="5">
    <location>
        <begin position="1"/>
        <end position="21"/>
    </location>
</feature>
<evidence type="ECO:0000256" key="1">
    <source>
        <dbReference type="ARBA" id="ARBA00005695"/>
    </source>
</evidence>
<evidence type="ECO:0000256" key="2">
    <source>
        <dbReference type="ARBA" id="ARBA00022448"/>
    </source>
</evidence>
<evidence type="ECO:0000313" key="7">
    <source>
        <dbReference type="EMBL" id="NED97656.1"/>
    </source>
</evidence>
<sequence>MKVTRLTASLAAVALVLAACGGDGDDDSPTTPDDENGAVDETPAEGEVQRGGVYTTIAATQLDATAPPNPFFPQGNSYLGYNSMRLGWVKNHPTNPSEFYPGLASEWDVAPDNSTLTVTIHPDATWSDGTPVTAEDVVVSSDIAYTRGAGAFILSPGAAGTASDVEVIDDKTVQFTQDPENPTSTFINGIMDMVIVPAHVYADQLPDDFAQTLEAARNDDDAGEAARETVSEAGEALASFAPEEDVSAGPYVLERINPSEALLVRNEHFHHDHLVAPDQVILRNYTGNEQIWDYLRAGELDFAQFTAVPPDVVQQIEQVPGNEVSRTYSPVVAGLAFNQSYKPFDDVHVRRALAFAIDREQTVSIATPDGGTPAITTSGMHQEVLDAWAGEVAGELEPYAHDLDRAAEELEAAGMTQENGRWMLPSGEPFEVPIQVVTGFSDWITAGENIATQLNEFGIQSEILTAPDFTVYQEDMANGEYPVGFWLIGLGPSPYNIFQRLYGQSNGWQVLQGNLSYSPPGEDGNWKGGPETVEVDGIGTVNPGELAHELNTASPERVDEIMSILAQVTNETLPAIQMWDYINTQFSNNNRFITDPPDDARRITGVAALAGVWIQQGWVSAAG</sequence>
<dbReference type="PANTHER" id="PTHR30290">
    <property type="entry name" value="PERIPLASMIC BINDING COMPONENT OF ABC TRANSPORTER"/>
    <property type="match status" value="1"/>
</dbReference>
<dbReference type="Gene3D" id="3.40.190.10">
    <property type="entry name" value="Periplasmic binding protein-like II"/>
    <property type="match status" value="1"/>
</dbReference>
<feature type="domain" description="Solute-binding protein family 5" evidence="6">
    <location>
        <begin position="98"/>
        <end position="507"/>
    </location>
</feature>
<dbReference type="PANTHER" id="PTHR30290:SF9">
    <property type="entry name" value="OLIGOPEPTIDE-BINDING PROTEIN APPA"/>
    <property type="match status" value="1"/>
</dbReference>
<dbReference type="Pfam" id="PF00496">
    <property type="entry name" value="SBP_bac_5"/>
    <property type="match status" value="1"/>
</dbReference>
<evidence type="ECO:0000259" key="6">
    <source>
        <dbReference type="Pfam" id="PF00496"/>
    </source>
</evidence>
<feature type="compositionally biased region" description="Acidic residues" evidence="4">
    <location>
        <begin position="23"/>
        <end position="44"/>
    </location>
</feature>
<evidence type="ECO:0000256" key="4">
    <source>
        <dbReference type="SAM" id="MobiDB-lite"/>
    </source>
</evidence>
<reference evidence="7 8" key="1">
    <citation type="submission" date="2020-02" db="EMBL/GenBank/DDBJ databases">
        <authorList>
            <person name="Li X.-J."/>
            <person name="Feng X.-M."/>
        </authorList>
    </citation>
    <scope>NUCLEOTIDE SEQUENCE [LARGE SCALE GENOMIC DNA]</scope>
    <source>
        <strain evidence="7 8">CGMCC 4.7225</strain>
    </source>
</reference>
<gene>
    <name evidence="7" type="ORF">G1H11_20360</name>
</gene>
<comment type="caution">
    <text evidence="7">The sequence shown here is derived from an EMBL/GenBank/DDBJ whole genome shotgun (WGS) entry which is preliminary data.</text>
</comment>
<dbReference type="AlphaFoldDB" id="A0A6N9YRG9"/>
<keyword evidence="8" id="KW-1185">Reference proteome</keyword>
<dbReference type="GO" id="GO:1904680">
    <property type="term" value="F:peptide transmembrane transporter activity"/>
    <property type="evidence" value="ECO:0007669"/>
    <property type="project" value="TreeGrafter"/>
</dbReference>
<organism evidence="7 8">
    <name type="scientific">Phytoactinopolyspora alkaliphila</name>
    <dbReference type="NCBI Taxonomy" id="1783498"/>
    <lineage>
        <taxon>Bacteria</taxon>
        <taxon>Bacillati</taxon>
        <taxon>Actinomycetota</taxon>
        <taxon>Actinomycetes</taxon>
        <taxon>Jiangellales</taxon>
        <taxon>Jiangellaceae</taxon>
        <taxon>Phytoactinopolyspora</taxon>
    </lineage>
</organism>
<proteinExistence type="inferred from homology"/>
<evidence type="ECO:0000256" key="3">
    <source>
        <dbReference type="ARBA" id="ARBA00022729"/>
    </source>
</evidence>
<dbReference type="EMBL" id="JAAGOB010000013">
    <property type="protein sequence ID" value="NED97656.1"/>
    <property type="molecule type" value="Genomic_DNA"/>
</dbReference>
<keyword evidence="3 5" id="KW-0732">Signal</keyword>
<accession>A0A6N9YRG9</accession>
<name>A0A6N9YRG9_9ACTN</name>
<dbReference type="GO" id="GO:0015833">
    <property type="term" value="P:peptide transport"/>
    <property type="evidence" value="ECO:0007669"/>
    <property type="project" value="TreeGrafter"/>
</dbReference>
<dbReference type="Gene3D" id="3.10.105.10">
    <property type="entry name" value="Dipeptide-binding Protein, Domain 3"/>
    <property type="match status" value="1"/>
</dbReference>
<dbReference type="Proteomes" id="UP000469185">
    <property type="component" value="Unassembled WGS sequence"/>
</dbReference>
<dbReference type="InterPro" id="IPR039424">
    <property type="entry name" value="SBP_5"/>
</dbReference>
<dbReference type="RefSeq" id="WP_163820449.1">
    <property type="nucleotide sequence ID" value="NZ_JAAGOB010000013.1"/>
</dbReference>
<evidence type="ECO:0000256" key="5">
    <source>
        <dbReference type="SAM" id="SignalP"/>
    </source>
</evidence>
<evidence type="ECO:0000313" key="8">
    <source>
        <dbReference type="Proteomes" id="UP000469185"/>
    </source>
</evidence>
<dbReference type="PROSITE" id="PS51257">
    <property type="entry name" value="PROKAR_LIPOPROTEIN"/>
    <property type="match status" value="1"/>
</dbReference>
<dbReference type="CDD" id="cd08509">
    <property type="entry name" value="PBP2_TmCBP_oligosaccharides_like"/>
    <property type="match status" value="1"/>
</dbReference>
<dbReference type="InterPro" id="IPR000914">
    <property type="entry name" value="SBP_5_dom"/>
</dbReference>
<dbReference type="SUPFAM" id="SSF53850">
    <property type="entry name" value="Periplasmic binding protein-like II"/>
    <property type="match status" value="1"/>
</dbReference>
<feature type="region of interest" description="Disordered" evidence="4">
    <location>
        <begin position="22"/>
        <end position="50"/>
    </location>
</feature>
<feature type="chain" id="PRO_5038809241" evidence="5">
    <location>
        <begin position="22"/>
        <end position="623"/>
    </location>
</feature>